<evidence type="ECO:0000259" key="5">
    <source>
        <dbReference type="PROSITE" id="PS50930"/>
    </source>
</evidence>
<dbReference type="InterPro" id="IPR046947">
    <property type="entry name" value="LytR-like"/>
</dbReference>
<gene>
    <name evidence="6" type="ORF">APZ18_14240</name>
</gene>
<dbReference type="Gene3D" id="2.40.50.1020">
    <property type="entry name" value="LytTr DNA-binding domain"/>
    <property type="match status" value="1"/>
</dbReference>
<dbReference type="PANTHER" id="PTHR37299">
    <property type="entry name" value="TRANSCRIPTIONAL REGULATOR-RELATED"/>
    <property type="match status" value="1"/>
</dbReference>
<sequence length="247" mass="28865">MLLKIGICDDESEYTTILADYLKTYDIDSEKDYSFQIDKFTSAKELLSAYTKPETYHILFLDVEMPEITGIELAKKIRMLGDKNVRIVFVSHYPEYMQDSFDVQAFYYLSKPLNYNDFCIIIKKLIKSIEDSVIHKIIIPTNTHQKIIVNTDDIIYIEAIKTEKNALHFILKNDDVYCNGTINEWENKLGKTHFLTPYRGTLVNLNHIHIVEKTSLIMTNGDTLPLSRHYQKQVRSFFAKKTLNIFN</sequence>
<organism evidence="6 7">
    <name type="scientific">Butyribacter intestini</name>
    <dbReference type="NCBI Taxonomy" id="1703332"/>
    <lineage>
        <taxon>Bacteria</taxon>
        <taxon>Bacillati</taxon>
        <taxon>Bacillota</taxon>
        <taxon>Clostridia</taxon>
        <taxon>Lachnospirales</taxon>
        <taxon>Lachnospiraceae</taxon>
        <taxon>Butyribacter</taxon>
    </lineage>
</organism>
<feature type="domain" description="Response regulatory" evidence="4">
    <location>
        <begin position="4"/>
        <end position="126"/>
    </location>
</feature>
<dbReference type="InterPro" id="IPR001789">
    <property type="entry name" value="Sig_transdc_resp-reg_receiver"/>
</dbReference>
<dbReference type="Gene3D" id="3.40.50.2300">
    <property type="match status" value="1"/>
</dbReference>
<accession>A0AAW3JM93</accession>
<dbReference type="InterPro" id="IPR011006">
    <property type="entry name" value="CheY-like_superfamily"/>
</dbReference>
<protein>
    <recommendedName>
        <fullName evidence="1">Stage 0 sporulation protein A homolog</fullName>
    </recommendedName>
</protein>
<proteinExistence type="predicted"/>
<dbReference type="PROSITE" id="PS50110">
    <property type="entry name" value="RESPONSE_REGULATORY"/>
    <property type="match status" value="1"/>
</dbReference>
<reference evidence="6 7" key="1">
    <citation type="submission" date="2015-10" db="EMBL/GenBank/DDBJ databases">
        <title>Butyribacter intestini gen. nov., sp. nov., a butyric acid-producing bacterium of the family Lachnospiraceae isolated from the human faeces.</title>
        <authorList>
            <person name="Zou Y."/>
            <person name="Xue W."/>
            <person name="Luo G."/>
            <person name="Lv M."/>
        </authorList>
    </citation>
    <scope>NUCLEOTIDE SEQUENCE [LARGE SCALE GENOMIC DNA]</scope>
    <source>
        <strain evidence="6 7">TF01-11</strain>
    </source>
</reference>
<dbReference type="GO" id="GO:0003677">
    <property type="term" value="F:DNA binding"/>
    <property type="evidence" value="ECO:0007669"/>
    <property type="project" value="InterPro"/>
</dbReference>
<keyword evidence="3" id="KW-0597">Phosphoprotein</keyword>
<dbReference type="PANTHER" id="PTHR37299:SF1">
    <property type="entry name" value="STAGE 0 SPORULATION PROTEIN A HOMOLOG"/>
    <property type="match status" value="1"/>
</dbReference>
<evidence type="ECO:0000256" key="2">
    <source>
        <dbReference type="ARBA" id="ARBA00024867"/>
    </source>
</evidence>
<dbReference type="SMART" id="SM00850">
    <property type="entry name" value="LytTR"/>
    <property type="match status" value="1"/>
</dbReference>
<name>A0AAW3JM93_9FIRM</name>
<comment type="function">
    <text evidence="2">May play the central regulatory role in sporulation. It may be an element of the effector pathway responsible for the activation of sporulation genes in response to nutritional stress. Spo0A may act in concert with spo0H (a sigma factor) to control the expression of some genes that are critical to the sporulation process.</text>
</comment>
<feature type="modified residue" description="4-aspartylphosphate" evidence="3">
    <location>
        <position position="62"/>
    </location>
</feature>
<dbReference type="AlphaFoldDB" id="A0AAW3JM93"/>
<evidence type="ECO:0000313" key="6">
    <source>
        <dbReference type="EMBL" id="KQC84073.1"/>
    </source>
</evidence>
<dbReference type="Proteomes" id="UP000050833">
    <property type="component" value="Unassembled WGS sequence"/>
</dbReference>
<dbReference type="RefSeq" id="WP_055946246.1">
    <property type="nucleotide sequence ID" value="NZ_JAQDCV010000009.1"/>
</dbReference>
<dbReference type="GO" id="GO:0000156">
    <property type="term" value="F:phosphorelay response regulator activity"/>
    <property type="evidence" value="ECO:0007669"/>
    <property type="project" value="InterPro"/>
</dbReference>
<feature type="domain" description="HTH LytTR-type" evidence="5">
    <location>
        <begin position="139"/>
        <end position="240"/>
    </location>
</feature>
<evidence type="ECO:0000313" key="7">
    <source>
        <dbReference type="Proteomes" id="UP000050833"/>
    </source>
</evidence>
<comment type="caution">
    <text evidence="6">The sequence shown here is derived from an EMBL/GenBank/DDBJ whole genome shotgun (WGS) entry which is preliminary data.</text>
</comment>
<evidence type="ECO:0000259" key="4">
    <source>
        <dbReference type="PROSITE" id="PS50110"/>
    </source>
</evidence>
<dbReference type="Pfam" id="PF00072">
    <property type="entry name" value="Response_reg"/>
    <property type="match status" value="1"/>
</dbReference>
<evidence type="ECO:0000256" key="3">
    <source>
        <dbReference type="PROSITE-ProRule" id="PRU00169"/>
    </source>
</evidence>
<dbReference type="SMART" id="SM00448">
    <property type="entry name" value="REC"/>
    <property type="match status" value="1"/>
</dbReference>
<dbReference type="Pfam" id="PF04397">
    <property type="entry name" value="LytTR"/>
    <property type="match status" value="1"/>
</dbReference>
<dbReference type="EMBL" id="LLKB01000007">
    <property type="protein sequence ID" value="KQC84073.1"/>
    <property type="molecule type" value="Genomic_DNA"/>
</dbReference>
<dbReference type="PROSITE" id="PS50930">
    <property type="entry name" value="HTH_LYTTR"/>
    <property type="match status" value="1"/>
</dbReference>
<keyword evidence="7" id="KW-1185">Reference proteome</keyword>
<evidence type="ECO:0000256" key="1">
    <source>
        <dbReference type="ARBA" id="ARBA00018672"/>
    </source>
</evidence>
<dbReference type="InterPro" id="IPR007492">
    <property type="entry name" value="LytTR_DNA-bd_dom"/>
</dbReference>
<dbReference type="SUPFAM" id="SSF52172">
    <property type="entry name" value="CheY-like"/>
    <property type="match status" value="1"/>
</dbReference>